<evidence type="ECO:0000256" key="2">
    <source>
        <dbReference type="ARBA" id="ARBA00009677"/>
    </source>
</evidence>
<evidence type="ECO:0000313" key="12">
    <source>
        <dbReference type="Proteomes" id="UP000546464"/>
    </source>
</evidence>
<evidence type="ECO:0000256" key="7">
    <source>
        <dbReference type="RuleBase" id="RU362116"/>
    </source>
</evidence>
<dbReference type="InterPro" id="IPR019776">
    <property type="entry name" value="Flagellar_basal_body_rod_CS"/>
</dbReference>
<dbReference type="GO" id="GO:0071978">
    <property type="term" value="P:bacterial-type flagellum-dependent swarming motility"/>
    <property type="evidence" value="ECO:0007669"/>
    <property type="project" value="TreeGrafter"/>
</dbReference>
<dbReference type="InterPro" id="IPR020013">
    <property type="entry name" value="Flagellar_FlgE/F/G"/>
</dbReference>
<keyword evidence="11" id="KW-0966">Cell projection</keyword>
<dbReference type="PROSITE" id="PS00588">
    <property type="entry name" value="FLAGELLA_BB_ROD"/>
    <property type="match status" value="1"/>
</dbReference>
<dbReference type="PANTHER" id="PTHR30435:SF19">
    <property type="entry name" value="FLAGELLAR BASAL-BODY ROD PROTEIN FLGG"/>
    <property type="match status" value="1"/>
</dbReference>
<dbReference type="InterPro" id="IPR010930">
    <property type="entry name" value="Flg_bb/hook_C_dom"/>
</dbReference>
<evidence type="ECO:0000259" key="10">
    <source>
        <dbReference type="Pfam" id="PF22692"/>
    </source>
</evidence>
<name>A0A842HIJ4_9BACT</name>
<dbReference type="NCBIfam" id="TIGR03506">
    <property type="entry name" value="FlgEFG_subfam"/>
    <property type="match status" value="2"/>
</dbReference>
<dbReference type="RefSeq" id="WP_185675996.1">
    <property type="nucleotide sequence ID" value="NZ_JACHVB010000035.1"/>
</dbReference>
<sequence length="262" mass="27930">MLLSLHSSASGMEAQQLQLNTIANNLANANTTGFKRGKIEFQDMLYQRQREAGSQTADGGVLPSNVEMGNGAQVVATSRVFTQGTMRETGERMDVAIDGQGFLEVQMPDGSTAYTRDGSLKVSSDGQITNSQGYPILSGAAAIPEGTVAVTIAPTGEVTVTDGQGNQNLLFTFQLVRFNNPGGLRSIGGNLYEESEASGTAVQGTPAQDGYGRLLQGYVESSNVNVVEEMVNMITAQRAYEINSKAIQTSEEMMKIVSQLKR</sequence>
<evidence type="ECO:0000313" key="11">
    <source>
        <dbReference type="EMBL" id="MBC2595031.1"/>
    </source>
</evidence>
<keyword evidence="11" id="KW-0969">Cilium</keyword>
<proteinExistence type="inferred from homology"/>
<evidence type="ECO:0000256" key="3">
    <source>
        <dbReference type="ARBA" id="ARBA00017948"/>
    </source>
</evidence>
<gene>
    <name evidence="11" type="primary">flgG</name>
    <name evidence="11" type="ORF">H5P28_12255</name>
</gene>
<evidence type="ECO:0000256" key="4">
    <source>
        <dbReference type="ARBA" id="ARBA00023143"/>
    </source>
</evidence>
<dbReference type="NCBIfam" id="TIGR02488">
    <property type="entry name" value="flgG_G_neg"/>
    <property type="match status" value="1"/>
</dbReference>
<feature type="domain" description="Flagellar hook protein FlgE/F/G-like D1" evidence="10">
    <location>
        <begin position="96"/>
        <end position="160"/>
    </location>
</feature>
<reference evidence="11 12" key="1">
    <citation type="submission" date="2020-07" db="EMBL/GenBank/DDBJ databases">
        <authorList>
            <person name="Feng X."/>
        </authorList>
    </citation>
    <scope>NUCLEOTIDE SEQUENCE [LARGE SCALE GENOMIC DNA]</scope>
    <source>
        <strain evidence="11 12">JCM31066</strain>
    </source>
</reference>
<organism evidence="11 12">
    <name type="scientific">Ruficoccus amylovorans</name>
    <dbReference type="NCBI Taxonomy" id="1804625"/>
    <lineage>
        <taxon>Bacteria</taxon>
        <taxon>Pseudomonadati</taxon>
        <taxon>Verrucomicrobiota</taxon>
        <taxon>Opitutia</taxon>
        <taxon>Puniceicoccales</taxon>
        <taxon>Cerasicoccaceae</taxon>
        <taxon>Ruficoccus</taxon>
    </lineage>
</organism>
<keyword evidence="11" id="KW-0282">Flagellum</keyword>
<dbReference type="EMBL" id="JACHVB010000035">
    <property type="protein sequence ID" value="MBC2595031.1"/>
    <property type="molecule type" value="Genomic_DNA"/>
</dbReference>
<dbReference type="InterPro" id="IPR012834">
    <property type="entry name" value="FlgG_G_neg"/>
</dbReference>
<comment type="subcellular location">
    <subcellularLocation>
        <location evidence="1 7">Bacterial flagellum basal body</location>
    </subcellularLocation>
</comment>
<evidence type="ECO:0000256" key="1">
    <source>
        <dbReference type="ARBA" id="ARBA00004117"/>
    </source>
</evidence>
<evidence type="ECO:0000259" key="9">
    <source>
        <dbReference type="Pfam" id="PF06429"/>
    </source>
</evidence>
<comment type="subunit">
    <text evidence="5">The basal body constitutes a major portion of the flagellar organelle and consists of four rings (L,P,S, and M) mounted on a central rod. The rod consists of about 26 subunits of FlgG in the distal portion, and FlgB, FlgC and FlgF are thought to build up the proximal portion of the rod with about 6 subunits each.</text>
</comment>
<dbReference type="InterPro" id="IPR037925">
    <property type="entry name" value="FlgE/F/G-like"/>
</dbReference>
<dbReference type="SUPFAM" id="SSF117143">
    <property type="entry name" value="Flagellar hook protein flgE"/>
    <property type="match status" value="1"/>
</dbReference>
<evidence type="ECO:0000256" key="5">
    <source>
        <dbReference type="ARBA" id="ARBA00025933"/>
    </source>
</evidence>
<dbReference type="AlphaFoldDB" id="A0A842HIJ4"/>
<dbReference type="Proteomes" id="UP000546464">
    <property type="component" value="Unassembled WGS sequence"/>
</dbReference>
<protein>
    <recommendedName>
        <fullName evidence="3 6">Flagellar basal-body rod protein FlgG</fullName>
    </recommendedName>
</protein>
<feature type="domain" description="Flagellar basal-body/hook protein C-terminal" evidence="9">
    <location>
        <begin position="216"/>
        <end position="260"/>
    </location>
</feature>
<comment type="similarity">
    <text evidence="2 7">Belongs to the flagella basal body rod proteins family.</text>
</comment>
<keyword evidence="4 7" id="KW-0975">Bacterial flagellum</keyword>
<dbReference type="Pfam" id="PF22692">
    <property type="entry name" value="LlgE_F_G_D1"/>
    <property type="match status" value="1"/>
</dbReference>
<comment type="caution">
    <text evidence="11">The sequence shown here is derived from an EMBL/GenBank/DDBJ whole genome shotgun (WGS) entry which is preliminary data.</text>
</comment>
<dbReference type="InterPro" id="IPR001444">
    <property type="entry name" value="Flag_bb_rod_N"/>
</dbReference>
<evidence type="ECO:0000256" key="6">
    <source>
        <dbReference type="NCBIfam" id="TIGR02488"/>
    </source>
</evidence>
<dbReference type="Pfam" id="PF06429">
    <property type="entry name" value="Flg_bbr_C"/>
    <property type="match status" value="1"/>
</dbReference>
<dbReference type="PANTHER" id="PTHR30435">
    <property type="entry name" value="FLAGELLAR PROTEIN"/>
    <property type="match status" value="1"/>
</dbReference>
<dbReference type="Pfam" id="PF00460">
    <property type="entry name" value="Flg_bb_rod"/>
    <property type="match status" value="1"/>
</dbReference>
<accession>A0A842HIJ4</accession>
<keyword evidence="12" id="KW-1185">Reference proteome</keyword>
<feature type="domain" description="Flagellar basal body rod protein N-terminal" evidence="8">
    <location>
        <begin position="7"/>
        <end position="35"/>
    </location>
</feature>
<dbReference type="InterPro" id="IPR053967">
    <property type="entry name" value="LlgE_F_G-like_D1"/>
</dbReference>
<evidence type="ECO:0000259" key="8">
    <source>
        <dbReference type="Pfam" id="PF00460"/>
    </source>
</evidence>
<dbReference type="GO" id="GO:0009426">
    <property type="term" value="C:bacterial-type flagellum basal body, distal rod"/>
    <property type="evidence" value="ECO:0007669"/>
    <property type="project" value="UniProtKB-UniRule"/>
</dbReference>